<organism evidence="1">
    <name type="scientific">Anguilla anguilla</name>
    <name type="common">European freshwater eel</name>
    <name type="synonym">Muraena anguilla</name>
    <dbReference type="NCBI Taxonomy" id="7936"/>
    <lineage>
        <taxon>Eukaryota</taxon>
        <taxon>Metazoa</taxon>
        <taxon>Chordata</taxon>
        <taxon>Craniata</taxon>
        <taxon>Vertebrata</taxon>
        <taxon>Euteleostomi</taxon>
        <taxon>Actinopterygii</taxon>
        <taxon>Neopterygii</taxon>
        <taxon>Teleostei</taxon>
        <taxon>Anguilliformes</taxon>
        <taxon>Anguillidae</taxon>
        <taxon>Anguilla</taxon>
    </lineage>
</organism>
<name>A0A0E9W7V8_ANGAN</name>
<accession>A0A0E9W7V8</accession>
<reference evidence="1" key="2">
    <citation type="journal article" date="2015" name="Fish Shellfish Immunol.">
        <title>Early steps in the European eel (Anguilla anguilla)-Vibrio vulnificus interaction in the gills: Role of the RtxA13 toxin.</title>
        <authorList>
            <person name="Callol A."/>
            <person name="Pajuelo D."/>
            <person name="Ebbesson L."/>
            <person name="Teles M."/>
            <person name="MacKenzie S."/>
            <person name="Amaro C."/>
        </authorList>
    </citation>
    <scope>NUCLEOTIDE SEQUENCE</scope>
</reference>
<protein>
    <submittedName>
        <fullName evidence="1">Uncharacterized protein</fullName>
    </submittedName>
</protein>
<dbReference type="EMBL" id="GBXM01022907">
    <property type="protein sequence ID" value="JAH85670.1"/>
    <property type="molecule type" value="Transcribed_RNA"/>
</dbReference>
<proteinExistence type="predicted"/>
<dbReference type="AlphaFoldDB" id="A0A0E9W7V8"/>
<evidence type="ECO:0000313" key="1">
    <source>
        <dbReference type="EMBL" id="JAH85670.1"/>
    </source>
</evidence>
<sequence length="39" mass="4584">MVKILLHTLSRVKNTVSWSFYLLFIHLSHIRVTLKTSSI</sequence>
<reference evidence="1" key="1">
    <citation type="submission" date="2014-11" db="EMBL/GenBank/DDBJ databases">
        <authorList>
            <person name="Amaro Gonzalez C."/>
        </authorList>
    </citation>
    <scope>NUCLEOTIDE SEQUENCE</scope>
</reference>